<dbReference type="HOGENOM" id="CLU_099250_1_0_3"/>
<evidence type="ECO:0000256" key="1">
    <source>
        <dbReference type="SAM" id="MobiDB-lite"/>
    </source>
</evidence>
<dbReference type="STRING" id="13035.Dacsa_2719"/>
<reference evidence="3" key="1">
    <citation type="submission" date="2012-04" db="EMBL/GenBank/DDBJ databases">
        <title>Finished genome of Dactylococcopsis salina PCC 8305.</title>
        <authorList>
            <consortium name="US DOE Joint Genome Institute"/>
            <person name="Gugger M."/>
            <person name="Coursin T."/>
            <person name="Rippka R."/>
            <person name="Tandeau De Marsac N."/>
            <person name="Huntemann M."/>
            <person name="Wei C.-L."/>
            <person name="Han J."/>
            <person name="Detter J.C."/>
            <person name="Han C."/>
            <person name="Tapia R."/>
            <person name="Daligault H."/>
            <person name="Chen A."/>
            <person name="Krypides N."/>
            <person name="Mavromatis K."/>
            <person name="Markowitz V."/>
            <person name="Szeto E."/>
            <person name="Ivanova N."/>
            <person name="Ovchinnikova G."/>
            <person name="Pagani I."/>
            <person name="Pati A."/>
            <person name="Goodwin L."/>
            <person name="Peters L."/>
            <person name="Pitluck S."/>
            <person name="Woyke T."/>
            <person name="Kerfeld C."/>
        </authorList>
    </citation>
    <scope>NUCLEOTIDE SEQUENCE [LARGE SCALE GENOMIC DNA]</scope>
    <source>
        <strain evidence="3">PCC 8305</strain>
    </source>
</reference>
<dbReference type="PATRIC" id="fig|13035.3.peg.3104"/>
<evidence type="ECO:0000256" key="2">
    <source>
        <dbReference type="SAM" id="Phobius"/>
    </source>
</evidence>
<dbReference type="Proteomes" id="UP000010482">
    <property type="component" value="Chromosome"/>
</dbReference>
<dbReference type="Pfam" id="PF11947">
    <property type="entry name" value="DUF3464"/>
    <property type="match status" value="1"/>
</dbReference>
<evidence type="ECO:0000313" key="4">
    <source>
        <dbReference type="Proteomes" id="UP000010482"/>
    </source>
</evidence>
<organism evidence="3 4">
    <name type="scientific">Dactylococcopsis salina (strain PCC 8305)</name>
    <name type="common">Myxobactron salinum</name>
    <dbReference type="NCBI Taxonomy" id="13035"/>
    <lineage>
        <taxon>Bacteria</taxon>
        <taxon>Bacillati</taxon>
        <taxon>Cyanobacteriota</taxon>
        <taxon>Cyanophyceae</taxon>
        <taxon>Nodosilineales</taxon>
        <taxon>Cymatolegaceae</taxon>
        <taxon>Dactylococcopsis</taxon>
    </lineage>
</organism>
<dbReference type="RefSeq" id="WP_015230284.1">
    <property type="nucleotide sequence ID" value="NC_019780.1"/>
</dbReference>
<dbReference type="OrthoDB" id="467509at2"/>
<feature type="transmembrane region" description="Helical" evidence="2">
    <location>
        <begin position="65"/>
        <end position="86"/>
    </location>
</feature>
<keyword evidence="2" id="KW-0812">Transmembrane</keyword>
<name>K9YYB7_DACS8</name>
<proteinExistence type="predicted"/>
<feature type="transmembrane region" description="Helical" evidence="2">
    <location>
        <begin position="98"/>
        <end position="118"/>
    </location>
</feature>
<feature type="region of interest" description="Disordered" evidence="1">
    <location>
        <begin position="1"/>
        <end position="49"/>
    </location>
</feature>
<gene>
    <name evidence="3" type="ORF">Dacsa_2719</name>
</gene>
<accession>K9YYB7</accession>
<evidence type="ECO:0000313" key="3">
    <source>
        <dbReference type="EMBL" id="AFZ51295.1"/>
    </source>
</evidence>
<dbReference type="PANTHER" id="PTHR34575:SF1">
    <property type="entry name" value="PROTEIN PAM68, CHLOROPLASTIC"/>
    <property type="match status" value="1"/>
</dbReference>
<keyword evidence="4" id="KW-1185">Reference proteome</keyword>
<dbReference type="InterPro" id="IPR021855">
    <property type="entry name" value="PAM68-like"/>
</dbReference>
<feature type="compositionally biased region" description="Basic and acidic residues" evidence="1">
    <location>
        <begin position="1"/>
        <end position="10"/>
    </location>
</feature>
<dbReference type="EMBL" id="CP003944">
    <property type="protein sequence ID" value="AFZ51295.1"/>
    <property type="molecule type" value="Genomic_DNA"/>
</dbReference>
<keyword evidence="2" id="KW-1133">Transmembrane helix</keyword>
<dbReference type="eggNOG" id="ENOG50314X7">
    <property type="taxonomic scope" value="Bacteria"/>
</dbReference>
<dbReference type="AlphaFoldDB" id="K9YYB7"/>
<keyword evidence="2" id="KW-0472">Membrane</keyword>
<dbReference type="KEGG" id="dsl:Dacsa_2719"/>
<dbReference type="PANTHER" id="PTHR34575">
    <property type="entry name" value="PROTEIN PAM68, CHLOROPLASTIC"/>
    <property type="match status" value="1"/>
</dbReference>
<sequence>MASQPEEKRTNLPFEPTRKRKKKPKTEPVKTESKPQPPVQDQRKAQASLSAIPESVSQRMVRRMAFFSGIPTSLGILSFFAFYWIVTKELLELPPYTVVLVSMGLFGLGVLGLSYGLISASWDEERVGTRFGWEEFTVNIKRIFAAFRTAREERRQE</sequence>
<evidence type="ECO:0008006" key="5">
    <source>
        <dbReference type="Google" id="ProtNLM"/>
    </source>
</evidence>
<protein>
    <recommendedName>
        <fullName evidence="5">DUF3464 family protein</fullName>
    </recommendedName>
</protein>